<gene>
    <name evidence="8" type="ORF">BDV96DRAFT_305356</name>
</gene>
<accession>A0A6A5YJG4</accession>
<dbReference type="Proteomes" id="UP000799770">
    <property type="component" value="Unassembled WGS sequence"/>
</dbReference>
<evidence type="ECO:0000256" key="3">
    <source>
        <dbReference type="ARBA" id="ARBA00022679"/>
    </source>
</evidence>
<evidence type="ECO:0000259" key="7">
    <source>
        <dbReference type="PROSITE" id="PS51515"/>
    </source>
</evidence>
<evidence type="ECO:0000256" key="4">
    <source>
        <dbReference type="ARBA" id="ARBA00022691"/>
    </source>
</evidence>
<name>A0A6A5YJG4_9PLEO</name>
<dbReference type="GO" id="GO:0008173">
    <property type="term" value="F:RNA methyltransferase activity"/>
    <property type="evidence" value="ECO:0007669"/>
    <property type="project" value="UniProtKB-UniRule"/>
</dbReference>
<feature type="domain" description="Bin3-type SAM" evidence="7">
    <location>
        <begin position="29"/>
        <end position="265"/>
    </location>
</feature>
<dbReference type="PANTHER" id="PTHR12315">
    <property type="entry name" value="BICOID-INTERACTING PROTEIN RELATED"/>
    <property type="match status" value="1"/>
</dbReference>
<dbReference type="InterPro" id="IPR024160">
    <property type="entry name" value="BIN3_SAM-bd_dom"/>
</dbReference>
<dbReference type="GO" id="GO:0017069">
    <property type="term" value="F:snRNA binding"/>
    <property type="evidence" value="ECO:0007669"/>
    <property type="project" value="TreeGrafter"/>
</dbReference>
<keyword evidence="4 5" id="KW-0949">S-adenosyl-L-methionine</keyword>
<reference evidence="8" key="1">
    <citation type="journal article" date="2020" name="Stud. Mycol.">
        <title>101 Dothideomycetes genomes: a test case for predicting lifestyles and emergence of pathogens.</title>
        <authorList>
            <person name="Haridas S."/>
            <person name="Albert R."/>
            <person name="Binder M."/>
            <person name="Bloem J."/>
            <person name="Labutti K."/>
            <person name="Salamov A."/>
            <person name="Andreopoulos B."/>
            <person name="Baker S."/>
            <person name="Barry K."/>
            <person name="Bills G."/>
            <person name="Bluhm B."/>
            <person name="Cannon C."/>
            <person name="Castanera R."/>
            <person name="Culley D."/>
            <person name="Daum C."/>
            <person name="Ezra D."/>
            <person name="Gonzalez J."/>
            <person name="Henrissat B."/>
            <person name="Kuo A."/>
            <person name="Liang C."/>
            <person name="Lipzen A."/>
            <person name="Lutzoni F."/>
            <person name="Magnuson J."/>
            <person name="Mondo S."/>
            <person name="Nolan M."/>
            <person name="Ohm R."/>
            <person name="Pangilinan J."/>
            <person name="Park H.-J."/>
            <person name="Ramirez L."/>
            <person name="Alfaro M."/>
            <person name="Sun H."/>
            <person name="Tritt A."/>
            <person name="Yoshinaga Y."/>
            <person name="Zwiers L.-H."/>
            <person name="Turgeon B."/>
            <person name="Goodwin S."/>
            <person name="Spatafora J."/>
            <person name="Crous P."/>
            <person name="Grigoriev I."/>
        </authorList>
    </citation>
    <scope>NUCLEOTIDE SEQUENCE</scope>
    <source>
        <strain evidence="8">CBS 627.86</strain>
    </source>
</reference>
<dbReference type="GO" id="GO:0040031">
    <property type="term" value="P:snRNA modification"/>
    <property type="evidence" value="ECO:0007669"/>
    <property type="project" value="TreeGrafter"/>
</dbReference>
<protein>
    <recommendedName>
        <fullName evidence="6">RNA methyltransferase</fullName>
        <ecNumber evidence="6">2.1.1.-</ecNumber>
    </recommendedName>
</protein>
<dbReference type="PROSITE" id="PS51515">
    <property type="entry name" value="BIN3_SAM"/>
    <property type="match status" value="1"/>
</dbReference>
<dbReference type="GO" id="GO:0032259">
    <property type="term" value="P:methylation"/>
    <property type="evidence" value="ECO:0007669"/>
    <property type="project" value="UniProtKB-KW"/>
</dbReference>
<evidence type="ECO:0000256" key="1">
    <source>
        <dbReference type="ARBA" id="ARBA00008361"/>
    </source>
</evidence>
<evidence type="ECO:0000256" key="5">
    <source>
        <dbReference type="PROSITE-ProRule" id="PRU00848"/>
    </source>
</evidence>
<dbReference type="EC" id="2.1.1.-" evidence="6"/>
<dbReference type="OrthoDB" id="540004at2759"/>
<dbReference type="EMBL" id="ML977356">
    <property type="protein sequence ID" value="KAF2107110.1"/>
    <property type="molecule type" value="Genomic_DNA"/>
</dbReference>
<keyword evidence="3 6" id="KW-0808">Transferase</keyword>
<dbReference type="GO" id="GO:0008171">
    <property type="term" value="F:O-methyltransferase activity"/>
    <property type="evidence" value="ECO:0007669"/>
    <property type="project" value="UniProtKB-UniRule"/>
</dbReference>
<evidence type="ECO:0000313" key="8">
    <source>
        <dbReference type="EMBL" id="KAF2107110.1"/>
    </source>
</evidence>
<dbReference type="PANTHER" id="PTHR12315:SF0">
    <property type="entry name" value="7SK SNRNA METHYLPHOSPHATE CAPPING ENZYME"/>
    <property type="match status" value="1"/>
</dbReference>
<dbReference type="Pfam" id="PF06859">
    <property type="entry name" value="Bin3"/>
    <property type="match status" value="1"/>
</dbReference>
<dbReference type="InterPro" id="IPR010675">
    <property type="entry name" value="Bin3_C"/>
</dbReference>
<dbReference type="SUPFAM" id="SSF53335">
    <property type="entry name" value="S-adenosyl-L-methionine-dependent methyltransferases"/>
    <property type="match status" value="1"/>
</dbReference>
<keyword evidence="9" id="KW-1185">Reference proteome</keyword>
<organism evidence="8 9">
    <name type="scientific">Lophiotrema nucula</name>
    <dbReference type="NCBI Taxonomy" id="690887"/>
    <lineage>
        <taxon>Eukaryota</taxon>
        <taxon>Fungi</taxon>
        <taxon>Dikarya</taxon>
        <taxon>Ascomycota</taxon>
        <taxon>Pezizomycotina</taxon>
        <taxon>Dothideomycetes</taxon>
        <taxon>Pleosporomycetidae</taxon>
        <taxon>Pleosporales</taxon>
        <taxon>Lophiotremataceae</taxon>
        <taxon>Lophiotrema</taxon>
    </lineage>
</organism>
<dbReference type="InterPro" id="IPR029063">
    <property type="entry name" value="SAM-dependent_MTases_sf"/>
</dbReference>
<comment type="similarity">
    <text evidence="1 6">Belongs to the methyltransferase superfamily.</text>
</comment>
<sequence length="265" mass="29469">MATNWGNYRDYNGAARHIPGSSPSVHVRDARLTLLDRLVPGLFEAKACLDIGCNAGAVSCQLAFDFRAASVTGVDIDIERIKQAQNLLQLRSSRVRPTTEDFTHEVDYFPISAVLEHGYRFEELKLAGGNRQREEMAAPASSMVTRVKFVSEDWTAIPAASDSFDVILALSVVKWIHLEHCDGGLVLFFAKCSSSLVTGGYLVLEVQPWSSYEKAVQKAPHFSKSFGTLTFRPETSFTDLLKQQGFDLCITSEALPRRILVYRKC</sequence>
<dbReference type="CDD" id="cd02440">
    <property type="entry name" value="AdoMet_MTases"/>
    <property type="match status" value="1"/>
</dbReference>
<keyword evidence="2 6" id="KW-0489">Methyltransferase</keyword>
<dbReference type="AlphaFoldDB" id="A0A6A5YJG4"/>
<dbReference type="InterPro" id="IPR039772">
    <property type="entry name" value="Bin3-like"/>
</dbReference>
<evidence type="ECO:0000256" key="6">
    <source>
        <dbReference type="RuleBase" id="RU367087"/>
    </source>
</evidence>
<evidence type="ECO:0000256" key="2">
    <source>
        <dbReference type="ARBA" id="ARBA00022603"/>
    </source>
</evidence>
<dbReference type="Gene3D" id="3.40.50.150">
    <property type="entry name" value="Vaccinia Virus protein VP39"/>
    <property type="match status" value="1"/>
</dbReference>
<proteinExistence type="inferred from homology"/>
<evidence type="ECO:0000313" key="9">
    <source>
        <dbReference type="Proteomes" id="UP000799770"/>
    </source>
</evidence>